<dbReference type="EMBL" id="WJBE01000002">
    <property type="protein sequence ID" value="MBC3898597.1"/>
    <property type="molecule type" value="Genomic_DNA"/>
</dbReference>
<evidence type="ECO:0000259" key="1">
    <source>
        <dbReference type="Pfam" id="PF07883"/>
    </source>
</evidence>
<dbReference type="RefSeq" id="WP_026395698.1">
    <property type="nucleotide sequence ID" value="NZ_WJBE01000002.1"/>
</dbReference>
<reference evidence="2 3" key="1">
    <citation type="journal article" date="2020" name="mSystems">
        <title>Defining Genomic and Predicted Metabolic Features of the Acetobacterium Genus.</title>
        <authorList>
            <person name="Ross D.E."/>
            <person name="Marshall C.W."/>
            <person name="Gulliver D."/>
            <person name="May H.D."/>
            <person name="Norman R.S."/>
        </authorList>
    </citation>
    <scope>NUCLEOTIDE SEQUENCE [LARGE SCALE GENOMIC DNA]</scope>
    <source>
        <strain evidence="2 3">DSM 4132</strain>
    </source>
</reference>
<dbReference type="CDD" id="cd06981">
    <property type="entry name" value="cupin_reut_a1446"/>
    <property type="match status" value="1"/>
</dbReference>
<accession>A0ABR6YU05</accession>
<dbReference type="Pfam" id="PF07883">
    <property type="entry name" value="Cupin_2"/>
    <property type="match status" value="1"/>
</dbReference>
<organism evidence="2 3">
    <name type="scientific">Acetobacterium malicum</name>
    <dbReference type="NCBI Taxonomy" id="52692"/>
    <lineage>
        <taxon>Bacteria</taxon>
        <taxon>Bacillati</taxon>
        <taxon>Bacillota</taxon>
        <taxon>Clostridia</taxon>
        <taxon>Eubacteriales</taxon>
        <taxon>Eubacteriaceae</taxon>
        <taxon>Acetobacterium</taxon>
    </lineage>
</organism>
<name>A0ABR6YU05_9FIRM</name>
<evidence type="ECO:0000313" key="3">
    <source>
        <dbReference type="Proteomes" id="UP000622405"/>
    </source>
</evidence>
<protein>
    <submittedName>
        <fullName evidence="2">Cupin domain-containing protein</fullName>
    </submittedName>
</protein>
<comment type="caution">
    <text evidence="2">The sequence shown here is derived from an EMBL/GenBank/DDBJ whole genome shotgun (WGS) entry which is preliminary data.</text>
</comment>
<dbReference type="SUPFAM" id="SSF51182">
    <property type="entry name" value="RmlC-like cupins"/>
    <property type="match status" value="1"/>
</dbReference>
<dbReference type="InterPro" id="IPR011051">
    <property type="entry name" value="RmlC_Cupin_sf"/>
</dbReference>
<sequence>MNIYEMPGFPINDEVISVLEQNESVRIERIVSAGQQSDWYDQEESEFVILLEGRAQLAFEGNRTITMERGDTLLIPPHQKHRVANTSADPPCIWLCVFYQVSKEGA</sequence>
<dbReference type="InterPro" id="IPR014710">
    <property type="entry name" value="RmlC-like_jellyroll"/>
</dbReference>
<evidence type="ECO:0000313" key="2">
    <source>
        <dbReference type="EMBL" id="MBC3898597.1"/>
    </source>
</evidence>
<dbReference type="Proteomes" id="UP000622405">
    <property type="component" value="Unassembled WGS sequence"/>
</dbReference>
<dbReference type="InterPro" id="IPR013096">
    <property type="entry name" value="Cupin_2"/>
</dbReference>
<keyword evidence="3" id="KW-1185">Reference proteome</keyword>
<feature type="domain" description="Cupin type-2" evidence="1">
    <location>
        <begin position="33"/>
        <end position="98"/>
    </location>
</feature>
<dbReference type="Gene3D" id="2.60.120.10">
    <property type="entry name" value="Jelly Rolls"/>
    <property type="match status" value="1"/>
</dbReference>
<proteinExistence type="predicted"/>
<gene>
    <name evidence="2" type="ORF">GH811_03080</name>
</gene>